<proteinExistence type="predicted"/>
<keyword evidence="3" id="KW-1185">Reference proteome</keyword>
<sequence length="150" mass="17247">MGDFGSSGEKKKPVELDEPQAKSTSELARLCKREAIRDKLKEKRAEVLAAAAEAGKTIRYPRREFRIRSEHLKYLLPVLINTLTRLFTRYLSECKVPKQWESSETALSYNKGDPYDIANYRPICLLSIIYKLFTKVILNRIAKVLDEGQP</sequence>
<dbReference type="PANTHER" id="PTHR19446">
    <property type="entry name" value="REVERSE TRANSCRIPTASES"/>
    <property type="match status" value="1"/>
</dbReference>
<comment type="caution">
    <text evidence="2">The sequence shown here is derived from an EMBL/GenBank/DDBJ whole genome shotgun (WGS) entry which is preliminary data.</text>
</comment>
<dbReference type="EMBL" id="JAVFWL010000001">
    <property type="protein sequence ID" value="KAK6725477.1"/>
    <property type="molecule type" value="Genomic_DNA"/>
</dbReference>
<feature type="region of interest" description="Disordered" evidence="1">
    <location>
        <begin position="1"/>
        <end position="23"/>
    </location>
</feature>
<organism evidence="2 3">
    <name type="scientific">Necator americanus</name>
    <name type="common">Human hookworm</name>
    <dbReference type="NCBI Taxonomy" id="51031"/>
    <lineage>
        <taxon>Eukaryota</taxon>
        <taxon>Metazoa</taxon>
        <taxon>Ecdysozoa</taxon>
        <taxon>Nematoda</taxon>
        <taxon>Chromadorea</taxon>
        <taxon>Rhabditida</taxon>
        <taxon>Rhabditina</taxon>
        <taxon>Rhabditomorpha</taxon>
        <taxon>Strongyloidea</taxon>
        <taxon>Ancylostomatidae</taxon>
        <taxon>Bunostominae</taxon>
        <taxon>Necator</taxon>
    </lineage>
</organism>
<evidence type="ECO:0000313" key="3">
    <source>
        <dbReference type="Proteomes" id="UP001303046"/>
    </source>
</evidence>
<accession>A0ABR1BG15</accession>
<gene>
    <name evidence="2" type="primary">Necator_chrI.g166</name>
    <name evidence="2" type="ORF">RB195_004045</name>
</gene>
<evidence type="ECO:0000313" key="2">
    <source>
        <dbReference type="EMBL" id="KAK6725477.1"/>
    </source>
</evidence>
<evidence type="ECO:0008006" key="4">
    <source>
        <dbReference type="Google" id="ProtNLM"/>
    </source>
</evidence>
<protein>
    <recommendedName>
        <fullName evidence="4">Reverse transcriptase domain-containing protein</fullName>
    </recommendedName>
</protein>
<name>A0ABR1BG15_NECAM</name>
<reference evidence="2 3" key="1">
    <citation type="submission" date="2023-08" db="EMBL/GenBank/DDBJ databases">
        <title>A Necator americanus chromosomal reference genome.</title>
        <authorList>
            <person name="Ilik V."/>
            <person name="Petrzelkova K.J."/>
            <person name="Pardy F."/>
            <person name="Fuh T."/>
            <person name="Niatou-Singa F.S."/>
            <person name="Gouil Q."/>
            <person name="Baker L."/>
            <person name="Ritchie M.E."/>
            <person name="Jex A.R."/>
            <person name="Gazzola D."/>
            <person name="Li H."/>
            <person name="Toshio Fujiwara R."/>
            <person name="Zhan B."/>
            <person name="Aroian R.V."/>
            <person name="Pafco B."/>
            <person name="Schwarz E.M."/>
        </authorList>
    </citation>
    <scope>NUCLEOTIDE SEQUENCE [LARGE SCALE GENOMIC DNA]</scope>
    <source>
        <strain evidence="2 3">Aroian</strain>
        <tissue evidence="2">Whole animal</tissue>
    </source>
</reference>
<dbReference type="Proteomes" id="UP001303046">
    <property type="component" value="Unassembled WGS sequence"/>
</dbReference>
<evidence type="ECO:0000256" key="1">
    <source>
        <dbReference type="SAM" id="MobiDB-lite"/>
    </source>
</evidence>